<name>A0A4D4J790_9PSEU</name>
<proteinExistence type="predicted"/>
<gene>
    <name evidence="2" type="ORF">GTS_42980</name>
</gene>
<dbReference type="RefSeq" id="WP_137815672.1">
    <property type="nucleotide sequence ID" value="NZ_BJFL01000027.1"/>
</dbReference>
<dbReference type="EMBL" id="BJFL01000027">
    <property type="protein sequence ID" value="GDY32665.1"/>
    <property type="molecule type" value="Genomic_DNA"/>
</dbReference>
<keyword evidence="1" id="KW-1133">Transmembrane helix</keyword>
<organism evidence="2 3">
    <name type="scientific">Gandjariella thermophila</name>
    <dbReference type="NCBI Taxonomy" id="1931992"/>
    <lineage>
        <taxon>Bacteria</taxon>
        <taxon>Bacillati</taxon>
        <taxon>Actinomycetota</taxon>
        <taxon>Actinomycetes</taxon>
        <taxon>Pseudonocardiales</taxon>
        <taxon>Pseudonocardiaceae</taxon>
        <taxon>Gandjariella</taxon>
    </lineage>
</organism>
<dbReference type="AlphaFoldDB" id="A0A4D4J790"/>
<protein>
    <submittedName>
        <fullName evidence="2">Uncharacterized protein</fullName>
    </submittedName>
</protein>
<keyword evidence="3" id="KW-1185">Reference proteome</keyword>
<keyword evidence="1" id="KW-0812">Transmembrane</keyword>
<sequence>MRILGMLLVAASAAFVALLVRDNIRGPVYTPTIIGHALPSLNVLAIFVSGVVLAVLFCLGIWMVAAGARRHRAASGGRHGPSQASATRAS</sequence>
<dbReference type="Proteomes" id="UP000298860">
    <property type="component" value="Unassembled WGS sequence"/>
</dbReference>
<feature type="transmembrane region" description="Helical" evidence="1">
    <location>
        <begin position="43"/>
        <end position="65"/>
    </location>
</feature>
<evidence type="ECO:0000313" key="2">
    <source>
        <dbReference type="EMBL" id="GDY32665.1"/>
    </source>
</evidence>
<keyword evidence="1" id="KW-0472">Membrane</keyword>
<dbReference type="OrthoDB" id="4239811at2"/>
<comment type="caution">
    <text evidence="2">The sequence shown here is derived from an EMBL/GenBank/DDBJ whole genome shotgun (WGS) entry which is preliminary data.</text>
</comment>
<reference evidence="3" key="1">
    <citation type="submission" date="2019-04" db="EMBL/GenBank/DDBJ databases">
        <title>Draft genome sequence of Pseudonocardiaceae bacterium SL3-2-4.</title>
        <authorList>
            <person name="Ningsih F."/>
            <person name="Yokota A."/>
            <person name="Sakai Y."/>
            <person name="Nanatani K."/>
            <person name="Yabe S."/>
            <person name="Oetari A."/>
            <person name="Sjamsuridzal W."/>
        </authorList>
    </citation>
    <scope>NUCLEOTIDE SEQUENCE [LARGE SCALE GENOMIC DNA]</scope>
    <source>
        <strain evidence="3">SL3-2-4</strain>
    </source>
</reference>
<evidence type="ECO:0000313" key="3">
    <source>
        <dbReference type="Proteomes" id="UP000298860"/>
    </source>
</evidence>
<accession>A0A4D4J790</accession>
<evidence type="ECO:0000256" key="1">
    <source>
        <dbReference type="SAM" id="Phobius"/>
    </source>
</evidence>